<dbReference type="Proteomes" id="UP000017836">
    <property type="component" value="Unassembled WGS sequence"/>
</dbReference>
<evidence type="ECO:0000313" key="3">
    <source>
        <dbReference type="Proteomes" id="UP000017836"/>
    </source>
</evidence>
<dbReference type="AlphaFoldDB" id="W1PX84"/>
<protein>
    <submittedName>
        <fullName evidence="2">Uncharacterized protein</fullName>
    </submittedName>
</protein>
<dbReference type="Gramene" id="ERN12823">
    <property type="protein sequence ID" value="ERN12823"/>
    <property type="gene ID" value="AMTR_s00180p00028060"/>
</dbReference>
<evidence type="ECO:0000313" key="2">
    <source>
        <dbReference type="EMBL" id="ERN12823.1"/>
    </source>
</evidence>
<feature type="compositionally biased region" description="Polar residues" evidence="1">
    <location>
        <begin position="44"/>
        <end position="54"/>
    </location>
</feature>
<accession>W1PX84</accession>
<gene>
    <name evidence="2" type="ORF">AMTR_s00180p00028060</name>
</gene>
<dbReference type="EMBL" id="KI392602">
    <property type="protein sequence ID" value="ERN12823.1"/>
    <property type="molecule type" value="Genomic_DNA"/>
</dbReference>
<reference evidence="3" key="1">
    <citation type="journal article" date="2013" name="Science">
        <title>The Amborella genome and the evolution of flowering plants.</title>
        <authorList>
            <consortium name="Amborella Genome Project"/>
        </authorList>
    </citation>
    <scope>NUCLEOTIDE SEQUENCE [LARGE SCALE GENOMIC DNA]</scope>
</reference>
<evidence type="ECO:0000256" key="1">
    <source>
        <dbReference type="SAM" id="MobiDB-lite"/>
    </source>
</evidence>
<organism evidence="2 3">
    <name type="scientific">Amborella trichopoda</name>
    <dbReference type="NCBI Taxonomy" id="13333"/>
    <lineage>
        <taxon>Eukaryota</taxon>
        <taxon>Viridiplantae</taxon>
        <taxon>Streptophyta</taxon>
        <taxon>Embryophyta</taxon>
        <taxon>Tracheophyta</taxon>
        <taxon>Spermatophyta</taxon>
        <taxon>Magnoliopsida</taxon>
        <taxon>Amborellales</taxon>
        <taxon>Amborellaceae</taxon>
        <taxon>Amborella</taxon>
    </lineage>
</organism>
<name>W1PX84_AMBTC</name>
<dbReference type="HOGENOM" id="CLU_2213517_0_0_1"/>
<keyword evidence="3" id="KW-1185">Reference proteome</keyword>
<sequence length="107" mass="12311">MVIRGESGVSNGRAYSRYYGIEEGYMWFSHFYPKQIGAKLNSFQHSEMSRSLSGQDDRTEEDTPALTSLDLRRPYRRGTERYAYVTCHTPRHPFPNKKGDATFGGHV</sequence>
<feature type="region of interest" description="Disordered" evidence="1">
    <location>
        <begin position="44"/>
        <end position="72"/>
    </location>
</feature>
<feature type="region of interest" description="Disordered" evidence="1">
    <location>
        <begin position="88"/>
        <end position="107"/>
    </location>
</feature>
<proteinExistence type="predicted"/>